<dbReference type="Proteomes" id="UP000761534">
    <property type="component" value="Unassembled WGS sequence"/>
</dbReference>
<dbReference type="OrthoDB" id="10260828at2759"/>
<dbReference type="VEuPathDB" id="FungiDB:TRICI_004019"/>
<evidence type="ECO:0000256" key="5">
    <source>
        <dbReference type="ARBA" id="ARBA00018543"/>
    </source>
</evidence>
<evidence type="ECO:0000256" key="2">
    <source>
        <dbReference type="ARBA" id="ARBA00008954"/>
    </source>
</evidence>
<dbReference type="InterPro" id="IPR015424">
    <property type="entry name" value="PyrdxlP-dep_Trfase"/>
</dbReference>
<sequence length="488" mass="54127">MLRATTTKRLALLSARRGYATSVAKQYFPNEPTQPSVKTQSIPGPKSKEGLAELHKAWDSSAAYFLSDYYKSIGNYLQDVDGNVMLDVYGQIASNPLGYNNPALIESARSDEAVNALVNRPATGNFPGNDYAKILEDGVLKVAPKGMPHVWTALSGSDANETAFKAAFIYQQAKRRGGMDKPFTAEELESTMNNQKPGSPELSILSFESSFHGRTFGSLSCTRSKPIHKIDIPAFNWPKAPFPKLQYPLEDNVQANKEEEARCLEEFEKILTTWHSPVAAIIVEPIQAEGGDNHASPAFFRSLREITQRHGVLMIVDEVQTGVGATGKFWAHEHWNLPTPPDMVTFSKKAQTAGYYFSNPELRPYLPFRQFNTWCGDPSKLVLAKSIYKEILDKDLVTKTAETGDYLMAELTKLSEKYPTQFQNLRGQGTFVAWDAATPADRDAFIANMRNNGVNMGGCGSQSARLRPTLVFEKSHVDTLVDVIKKVL</sequence>
<evidence type="ECO:0000256" key="6">
    <source>
        <dbReference type="ARBA" id="ARBA00022576"/>
    </source>
</evidence>
<dbReference type="PANTHER" id="PTHR43206">
    <property type="entry name" value="AMINOTRANSFERASE"/>
    <property type="match status" value="1"/>
</dbReference>
<dbReference type="GO" id="GO:0005739">
    <property type="term" value="C:mitochondrion"/>
    <property type="evidence" value="ECO:0007669"/>
    <property type="project" value="TreeGrafter"/>
</dbReference>
<dbReference type="NCBIfam" id="TIGR00699">
    <property type="entry name" value="GABAtrns_euk"/>
    <property type="match status" value="1"/>
</dbReference>
<name>A0A642V225_9ASCO</name>
<evidence type="ECO:0000256" key="10">
    <source>
        <dbReference type="ARBA" id="ARBA00031787"/>
    </source>
</evidence>
<evidence type="ECO:0000256" key="11">
    <source>
        <dbReference type="ARBA" id="ARBA00048021"/>
    </source>
</evidence>
<evidence type="ECO:0000256" key="7">
    <source>
        <dbReference type="ARBA" id="ARBA00022679"/>
    </source>
</evidence>
<dbReference type="GO" id="GO:0009450">
    <property type="term" value="P:gamma-aminobutyric acid catabolic process"/>
    <property type="evidence" value="ECO:0007669"/>
    <property type="project" value="TreeGrafter"/>
</dbReference>
<dbReference type="PROSITE" id="PS00600">
    <property type="entry name" value="AA_TRANSFER_CLASS_3"/>
    <property type="match status" value="1"/>
</dbReference>
<evidence type="ECO:0000313" key="14">
    <source>
        <dbReference type="Proteomes" id="UP000761534"/>
    </source>
</evidence>
<comment type="subunit">
    <text evidence="3">Homodimer and homotetramer.</text>
</comment>
<keyword evidence="14" id="KW-1185">Reference proteome</keyword>
<dbReference type="GO" id="GO:0034386">
    <property type="term" value="F:4-aminobutyrate:2-oxoglutarate transaminase activity"/>
    <property type="evidence" value="ECO:0007669"/>
    <property type="project" value="UniProtKB-EC"/>
</dbReference>
<evidence type="ECO:0000256" key="3">
    <source>
        <dbReference type="ARBA" id="ARBA00011839"/>
    </source>
</evidence>
<keyword evidence="7" id="KW-0808">Transferase</keyword>
<dbReference type="InterPro" id="IPR015421">
    <property type="entry name" value="PyrdxlP-dep_Trfase_major"/>
</dbReference>
<protein>
    <recommendedName>
        <fullName evidence="5">4-aminobutyrate aminotransferase</fullName>
        <ecNumber evidence="4">2.6.1.19</ecNumber>
    </recommendedName>
    <alternativeName>
        <fullName evidence="10">GABA aminotransferase</fullName>
    </alternativeName>
    <alternativeName>
        <fullName evidence="9">Gamma-amino-N-butyrate transaminase</fullName>
    </alternativeName>
</protein>
<dbReference type="InterPro" id="IPR004631">
    <property type="entry name" value="4NH2But_aminotransferase_euk"/>
</dbReference>
<dbReference type="InterPro" id="IPR005814">
    <property type="entry name" value="Aminotrans_3"/>
</dbReference>
<dbReference type="Gene3D" id="3.90.1150.10">
    <property type="entry name" value="Aspartate Aminotransferase, domain 1"/>
    <property type="match status" value="1"/>
</dbReference>
<dbReference type="SUPFAM" id="SSF53383">
    <property type="entry name" value="PLP-dependent transferases"/>
    <property type="match status" value="1"/>
</dbReference>
<organism evidence="13 14">
    <name type="scientific">Trichomonascus ciferrii</name>
    <dbReference type="NCBI Taxonomy" id="44093"/>
    <lineage>
        <taxon>Eukaryota</taxon>
        <taxon>Fungi</taxon>
        <taxon>Dikarya</taxon>
        <taxon>Ascomycota</taxon>
        <taxon>Saccharomycotina</taxon>
        <taxon>Dipodascomycetes</taxon>
        <taxon>Dipodascales</taxon>
        <taxon>Trichomonascaceae</taxon>
        <taxon>Trichomonascus</taxon>
        <taxon>Trichomonascus ciferrii complex</taxon>
    </lineage>
</organism>
<dbReference type="PANTHER" id="PTHR43206:SF1">
    <property type="entry name" value="4-AMINOBUTYRATE AMINOTRANSFERASE, MITOCHONDRIAL"/>
    <property type="match status" value="1"/>
</dbReference>
<evidence type="ECO:0000313" key="13">
    <source>
        <dbReference type="EMBL" id="KAA8910831.1"/>
    </source>
</evidence>
<comment type="similarity">
    <text evidence="2 12">Belongs to the class-III pyridoxal-phosphate-dependent aminotransferase family.</text>
</comment>
<gene>
    <name evidence="13" type="ORF">TRICI_004019</name>
</gene>
<reference evidence="13" key="1">
    <citation type="journal article" date="2019" name="G3 (Bethesda)">
        <title>Genome Assemblies of Two Rare Opportunistic Yeast Pathogens: Diutina rugosa (syn. Candida rugosa) and Trichomonascus ciferrii (syn. Candida ciferrii).</title>
        <authorList>
            <person name="Mixao V."/>
            <person name="Saus E."/>
            <person name="Hansen A.P."/>
            <person name="Lass-Florl C."/>
            <person name="Gabaldon T."/>
        </authorList>
    </citation>
    <scope>NUCLEOTIDE SEQUENCE</scope>
    <source>
        <strain evidence="13">CBS 4856</strain>
    </source>
</reference>
<evidence type="ECO:0000256" key="8">
    <source>
        <dbReference type="ARBA" id="ARBA00022898"/>
    </source>
</evidence>
<accession>A0A642V225</accession>
<dbReference type="EMBL" id="SWFS01000300">
    <property type="protein sequence ID" value="KAA8910831.1"/>
    <property type="molecule type" value="Genomic_DNA"/>
</dbReference>
<dbReference type="EC" id="2.6.1.19" evidence="4"/>
<evidence type="ECO:0000256" key="12">
    <source>
        <dbReference type="RuleBase" id="RU003560"/>
    </source>
</evidence>
<keyword evidence="6" id="KW-0032">Aminotransferase</keyword>
<keyword evidence="8 12" id="KW-0663">Pyridoxal phosphate</keyword>
<evidence type="ECO:0000256" key="4">
    <source>
        <dbReference type="ARBA" id="ARBA00012912"/>
    </source>
</evidence>
<dbReference type="PIRSF" id="PIRSF000521">
    <property type="entry name" value="Transaminase_4ab_Lys_Orn"/>
    <property type="match status" value="1"/>
</dbReference>
<proteinExistence type="inferred from homology"/>
<dbReference type="FunFam" id="3.40.640.10:FF:000029">
    <property type="entry name" value="4-aminobutyrate aminotransferase, mitochondrial"/>
    <property type="match status" value="1"/>
</dbReference>
<dbReference type="GO" id="GO:0030170">
    <property type="term" value="F:pyridoxal phosphate binding"/>
    <property type="evidence" value="ECO:0007669"/>
    <property type="project" value="InterPro"/>
</dbReference>
<evidence type="ECO:0000256" key="9">
    <source>
        <dbReference type="ARBA" id="ARBA00030204"/>
    </source>
</evidence>
<dbReference type="CDD" id="cd00610">
    <property type="entry name" value="OAT_like"/>
    <property type="match status" value="1"/>
</dbReference>
<dbReference type="InterPro" id="IPR049704">
    <property type="entry name" value="Aminotrans_3_PPA_site"/>
</dbReference>
<dbReference type="AlphaFoldDB" id="A0A642V225"/>
<comment type="caution">
    <text evidence="13">The sequence shown here is derived from an EMBL/GenBank/DDBJ whole genome shotgun (WGS) entry which is preliminary data.</text>
</comment>
<dbReference type="Gene3D" id="3.40.640.10">
    <property type="entry name" value="Type I PLP-dependent aspartate aminotransferase-like (Major domain)"/>
    <property type="match status" value="1"/>
</dbReference>
<dbReference type="InterPro" id="IPR015422">
    <property type="entry name" value="PyrdxlP-dep_Trfase_small"/>
</dbReference>
<dbReference type="Pfam" id="PF00202">
    <property type="entry name" value="Aminotran_3"/>
    <property type="match status" value="1"/>
</dbReference>
<comment type="catalytic activity">
    <reaction evidence="11">
        <text>4-aminobutanoate + 2-oxoglutarate = succinate semialdehyde + L-glutamate</text>
        <dbReference type="Rhea" id="RHEA:23352"/>
        <dbReference type="ChEBI" id="CHEBI:16810"/>
        <dbReference type="ChEBI" id="CHEBI:29985"/>
        <dbReference type="ChEBI" id="CHEBI:57706"/>
        <dbReference type="ChEBI" id="CHEBI:59888"/>
        <dbReference type="EC" id="2.6.1.19"/>
    </reaction>
</comment>
<evidence type="ECO:0000256" key="1">
    <source>
        <dbReference type="ARBA" id="ARBA00001933"/>
    </source>
</evidence>
<comment type="cofactor">
    <cofactor evidence="1">
        <name>pyridoxal 5'-phosphate</name>
        <dbReference type="ChEBI" id="CHEBI:597326"/>
    </cofactor>
</comment>